<keyword evidence="1" id="KW-0175">Coiled coil</keyword>
<feature type="coiled-coil region" evidence="1">
    <location>
        <begin position="18"/>
        <end position="52"/>
    </location>
</feature>
<comment type="caution">
    <text evidence="2">The sequence shown here is derived from an EMBL/GenBank/DDBJ whole genome shotgun (WGS) entry which is preliminary data.</text>
</comment>
<dbReference type="EMBL" id="JAOQBH010000003">
    <property type="protein sequence ID" value="KAJ4138340.1"/>
    <property type="molecule type" value="Genomic_DNA"/>
</dbReference>
<dbReference type="Proteomes" id="UP001152024">
    <property type="component" value="Unassembled WGS sequence"/>
</dbReference>
<evidence type="ECO:0000313" key="3">
    <source>
        <dbReference type="Proteomes" id="UP001152024"/>
    </source>
</evidence>
<name>A0ABQ8RMN8_FUSEQ</name>
<organism evidence="2 3">
    <name type="scientific">Fusarium equiseti</name>
    <name type="common">Fusarium scirpi</name>
    <dbReference type="NCBI Taxonomy" id="61235"/>
    <lineage>
        <taxon>Eukaryota</taxon>
        <taxon>Fungi</taxon>
        <taxon>Dikarya</taxon>
        <taxon>Ascomycota</taxon>
        <taxon>Pezizomycotina</taxon>
        <taxon>Sordariomycetes</taxon>
        <taxon>Hypocreomycetidae</taxon>
        <taxon>Hypocreales</taxon>
        <taxon>Nectriaceae</taxon>
        <taxon>Fusarium</taxon>
        <taxon>Fusarium incarnatum-equiseti species complex</taxon>
    </lineage>
</organism>
<gene>
    <name evidence="2" type="ORF">NW768_002163</name>
</gene>
<sequence length="540" mass="61512">MCSPASPPVLNSDEMIFLKENQDEFKRLEGLCEDQKQELQDLKGEIDEAVLKGRDVTHETAQMSQLSRTIDRNTARLSVLHEQIVTLGGKQEFVEPTQYLENESVEEPPQGVGLQSNFPSGPQECEWGIKPKPSPYPESRRVVLTGLPGSTSVIQVADAVQGLGGLASIFLNPQPSSRATPGEMTAMVEFNDPLAAVEYVEQVNENGLWFVDVEDLHHKINVELVKTTSNRPTRDHPRQFGVPNSVPDVDHSGRSIVVPNFPEQAIWALFKKFGVKHIIRADYDRDEEALGGKLNIEFTNLFQSTRFVRFIIQGDFGLYRTSSYLLRLGTTPSDNPTSELHERMHTVDHVDPLELELLWNRPRYNMFKERTQTMHSGAPILRRPLQSNTTGSAPSTVIQLIELFEDQIKTRRVSRTMINASLRMNLTEYILVDVTIYSSHNPVSNIYVRPQGLELSYFKYRTVLDEQYANFWNVFTQRTGFDIRRFYAYAEVAAHRREENQRLGRPAWDAGDILRITAPNQDIYSYAHPYLTQDVIDTSN</sequence>
<evidence type="ECO:0000313" key="2">
    <source>
        <dbReference type="EMBL" id="KAJ4138340.1"/>
    </source>
</evidence>
<protein>
    <recommendedName>
        <fullName evidence="4">RRM domain-containing protein</fullName>
    </recommendedName>
</protein>
<reference evidence="2" key="1">
    <citation type="submission" date="2022-09" db="EMBL/GenBank/DDBJ databases">
        <title>Fusarium specimens isolated from Avocado Roots.</title>
        <authorList>
            <person name="Stajich J."/>
            <person name="Roper C."/>
            <person name="Heimlech-Rivalta G."/>
        </authorList>
    </citation>
    <scope>NUCLEOTIDE SEQUENCE</scope>
    <source>
        <strain evidence="2">CF00095</strain>
    </source>
</reference>
<evidence type="ECO:0008006" key="4">
    <source>
        <dbReference type="Google" id="ProtNLM"/>
    </source>
</evidence>
<evidence type="ECO:0000256" key="1">
    <source>
        <dbReference type="SAM" id="Coils"/>
    </source>
</evidence>
<accession>A0ABQ8RMN8</accession>
<dbReference type="InterPro" id="IPR035979">
    <property type="entry name" value="RBD_domain_sf"/>
</dbReference>
<proteinExistence type="predicted"/>
<dbReference type="SUPFAM" id="SSF54928">
    <property type="entry name" value="RNA-binding domain, RBD"/>
    <property type="match status" value="1"/>
</dbReference>
<keyword evidence="3" id="KW-1185">Reference proteome</keyword>